<feature type="region of interest" description="Disordered" evidence="1">
    <location>
        <begin position="265"/>
        <end position="317"/>
    </location>
</feature>
<sequence>MSIGFNYAALSDIGKIRQSNQDSGYAGPNLLVLADGMGGPAGGDIASSIAIDHLRSLDTEADTPEEALESLREAIAQAHQELCERSTQDPALAGLGTTCIAIRRSQNAITMTHIGDSRAYRLRGGELRQMTNDHSFVQYLVDTGQLTPEQAENHPQRSVLLRVLGDSQEDVNLDESQPDFTIGDRWLLCSDGLCGFVSGPTIGKILYRSKTPQQACETLVELALKAGGPDNITCVVADIVEDPQDKEPQIVGAAATDRLAELRSQQTENPGDEAVRDDQDASDPAIQDQTDNEDEDEDDSFSQARAAIPTESLTEEDSAPKYRWGRIIGVIVGLIVLLALFATAVWYGMSERPNPTPPPTSTSISETKSPATTAEETTQESEASSSAEPSSSSSASNS</sequence>
<reference evidence="4" key="1">
    <citation type="submission" date="2022-01" db="EMBL/GenBank/DDBJ databases">
        <title>Collection of gut derived symbiotic bacterial strains cultured from healthy donors.</title>
        <authorList>
            <person name="Lin H."/>
            <person name="Kohout C."/>
            <person name="Waligurski E."/>
            <person name="Pamer E.G."/>
        </authorList>
    </citation>
    <scope>NUCLEOTIDE SEQUENCE</scope>
    <source>
        <strain evidence="4">DFI.7.46</strain>
    </source>
</reference>
<dbReference type="SMART" id="SM00331">
    <property type="entry name" value="PP2C_SIG"/>
    <property type="match status" value="1"/>
</dbReference>
<dbReference type="AlphaFoldDB" id="A0AAJ1BDB3"/>
<evidence type="ECO:0000313" key="5">
    <source>
        <dbReference type="Proteomes" id="UP001200537"/>
    </source>
</evidence>
<evidence type="ECO:0000313" key="4">
    <source>
        <dbReference type="EMBL" id="MCG4617762.1"/>
    </source>
</evidence>
<dbReference type="InterPro" id="IPR001932">
    <property type="entry name" value="PPM-type_phosphatase-like_dom"/>
</dbReference>
<protein>
    <submittedName>
        <fullName evidence="4">Protein phosphatase 2C domain-containing protein</fullName>
    </submittedName>
</protein>
<accession>A0AAJ1BDB3</accession>
<comment type="caution">
    <text evidence="4">The sequence shown here is derived from an EMBL/GenBank/DDBJ whole genome shotgun (WGS) entry which is preliminary data.</text>
</comment>
<feature type="compositionally biased region" description="Low complexity" evidence="1">
    <location>
        <begin position="361"/>
        <end position="398"/>
    </location>
</feature>
<dbReference type="SUPFAM" id="SSF81606">
    <property type="entry name" value="PP2C-like"/>
    <property type="match status" value="1"/>
</dbReference>
<dbReference type="InterPro" id="IPR036457">
    <property type="entry name" value="PPM-type-like_dom_sf"/>
</dbReference>
<feature type="domain" description="PPM-type phosphatase" evidence="3">
    <location>
        <begin position="6"/>
        <end position="239"/>
    </location>
</feature>
<evidence type="ECO:0000259" key="3">
    <source>
        <dbReference type="PROSITE" id="PS51746"/>
    </source>
</evidence>
<dbReference type="CDD" id="cd00143">
    <property type="entry name" value="PP2Cc"/>
    <property type="match status" value="1"/>
</dbReference>
<proteinExistence type="predicted"/>
<dbReference type="EMBL" id="JAKNHJ010000007">
    <property type="protein sequence ID" value="MCG4617762.1"/>
    <property type="molecule type" value="Genomic_DNA"/>
</dbReference>
<dbReference type="Pfam" id="PF13672">
    <property type="entry name" value="PP2C_2"/>
    <property type="match status" value="1"/>
</dbReference>
<name>A0AAJ1BDB3_9ACTO</name>
<feature type="compositionally biased region" description="Acidic residues" evidence="1">
    <location>
        <begin position="290"/>
        <end position="300"/>
    </location>
</feature>
<keyword evidence="2" id="KW-0812">Transmembrane</keyword>
<feature type="transmembrane region" description="Helical" evidence="2">
    <location>
        <begin position="327"/>
        <end position="349"/>
    </location>
</feature>
<keyword evidence="2" id="KW-1133">Transmembrane helix</keyword>
<dbReference type="Gene3D" id="3.60.40.10">
    <property type="entry name" value="PPM-type phosphatase domain"/>
    <property type="match status" value="1"/>
</dbReference>
<feature type="region of interest" description="Disordered" evidence="1">
    <location>
        <begin position="352"/>
        <end position="398"/>
    </location>
</feature>
<evidence type="ECO:0000256" key="1">
    <source>
        <dbReference type="SAM" id="MobiDB-lite"/>
    </source>
</evidence>
<dbReference type="PROSITE" id="PS51746">
    <property type="entry name" value="PPM_2"/>
    <property type="match status" value="1"/>
</dbReference>
<evidence type="ECO:0000256" key="2">
    <source>
        <dbReference type="SAM" id="Phobius"/>
    </source>
</evidence>
<organism evidence="4 5">
    <name type="scientific">Varibaculum cambriense</name>
    <dbReference type="NCBI Taxonomy" id="184870"/>
    <lineage>
        <taxon>Bacteria</taxon>
        <taxon>Bacillati</taxon>
        <taxon>Actinomycetota</taxon>
        <taxon>Actinomycetes</taxon>
        <taxon>Actinomycetales</taxon>
        <taxon>Actinomycetaceae</taxon>
        <taxon>Varibaculum</taxon>
    </lineage>
</organism>
<dbReference type="SMART" id="SM00332">
    <property type="entry name" value="PP2Cc"/>
    <property type="match status" value="1"/>
</dbReference>
<dbReference type="Proteomes" id="UP001200537">
    <property type="component" value="Unassembled WGS sequence"/>
</dbReference>
<gene>
    <name evidence="4" type="ORF">L0M99_04535</name>
</gene>
<keyword evidence="2" id="KW-0472">Membrane</keyword>
<dbReference type="RefSeq" id="WP_024059853.1">
    <property type="nucleotide sequence ID" value="NZ_JAKNHJ010000007.1"/>
</dbReference>